<comment type="caution">
    <text evidence="2">The sequence shown here is derived from an EMBL/GenBank/DDBJ whole genome shotgun (WGS) entry which is preliminary data.</text>
</comment>
<dbReference type="NCBIfam" id="TIGR01538">
    <property type="entry name" value="portal_SPP1"/>
    <property type="match status" value="1"/>
</dbReference>
<dbReference type="AlphaFoldDB" id="A0AAW9NJP2"/>
<protein>
    <submittedName>
        <fullName evidence="2">Phage portal protein</fullName>
    </submittedName>
</protein>
<dbReference type="EMBL" id="JARSFG010000005">
    <property type="protein sequence ID" value="MEC1177630.1"/>
    <property type="molecule type" value="Genomic_DNA"/>
</dbReference>
<dbReference type="InterPro" id="IPR006428">
    <property type="entry name" value="Portal_SPP1-type"/>
</dbReference>
<gene>
    <name evidence="2" type="ORF">P9B03_03965</name>
</gene>
<evidence type="ECO:0000313" key="2">
    <source>
        <dbReference type="EMBL" id="MEC1177630.1"/>
    </source>
</evidence>
<accession>A0AAW9NJP2</accession>
<organism evidence="2 3">
    <name type="scientific">Metasolibacillus meyeri</name>
    <dbReference type="NCBI Taxonomy" id="1071052"/>
    <lineage>
        <taxon>Bacteria</taxon>
        <taxon>Bacillati</taxon>
        <taxon>Bacillota</taxon>
        <taxon>Bacilli</taxon>
        <taxon>Bacillales</taxon>
        <taxon>Caryophanaceae</taxon>
        <taxon>Metasolibacillus</taxon>
    </lineage>
</organism>
<feature type="compositionally biased region" description="Acidic residues" evidence="1">
    <location>
        <begin position="458"/>
        <end position="467"/>
    </location>
</feature>
<dbReference type="Proteomes" id="UP001344888">
    <property type="component" value="Unassembled WGS sequence"/>
</dbReference>
<reference evidence="2 3" key="1">
    <citation type="submission" date="2023-03" db="EMBL/GenBank/DDBJ databases">
        <title>Bacillus Genome Sequencing.</title>
        <authorList>
            <person name="Dunlap C."/>
        </authorList>
    </citation>
    <scope>NUCLEOTIDE SEQUENCE [LARGE SCALE GENOMIC DNA]</scope>
    <source>
        <strain evidence="2 3">B-59205</strain>
    </source>
</reference>
<keyword evidence="3" id="KW-1185">Reference proteome</keyword>
<dbReference type="RefSeq" id="WP_326122059.1">
    <property type="nucleotide sequence ID" value="NZ_JARSFG010000005.1"/>
</dbReference>
<dbReference type="InterPro" id="IPR021145">
    <property type="entry name" value="Portal_protein_SPP1_Gp6-like"/>
</dbReference>
<evidence type="ECO:0000313" key="3">
    <source>
        <dbReference type="Proteomes" id="UP001344888"/>
    </source>
</evidence>
<evidence type="ECO:0000256" key="1">
    <source>
        <dbReference type="SAM" id="MobiDB-lite"/>
    </source>
</evidence>
<proteinExistence type="predicted"/>
<dbReference type="Pfam" id="PF05133">
    <property type="entry name" value="SPP1_portal"/>
    <property type="match status" value="1"/>
</dbReference>
<feature type="region of interest" description="Disordered" evidence="1">
    <location>
        <begin position="439"/>
        <end position="467"/>
    </location>
</feature>
<sequence>MTIIRDRELIEDINDIPVALIVSCIKEHQAGIPRLNKLEKYYEGEHAILERPLAGEEMGLPNNKIVANHAKYITDISTGYTFGKPIKYEGEQIEPITAAYKEIDIVSHDQEMAKDLSIFGIGLELHFMSSDEVPIPKVTVIDPRQIFLVVDDTVEYKSLFAVHYYEKRDIDNEVIGWNINVYTESLIVKYFAKDIESGDYIMVDVLDHYHQKVPVVEFWNNEEQQGDFEQQISLIDAYNLLQSDRINDKEQLVDALLKLVGVSLGDTEDEQSETAKMIKKHKIIELPEGADAEWLTKGLNETEVEVLKTAIKKDIHEFSMVPNLTDENFASNSSGVAMKYKLFGLEQLAVIKERYYVQGLRERLKLFANILEVKAKAVKVSDVEITMIRNLPENELTIQDIVSLIGLVSNATLLSLLPFVEDATEEVKKLKIQLKEDRERNQQAFGFPTDPSDHPEDVTGDDAEIEE</sequence>
<name>A0AAW9NJP2_9BACL</name>